<dbReference type="CDD" id="cd00085">
    <property type="entry name" value="HNHc"/>
    <property type="match status" value="1"/>
</dbReference>
<evidence type="ECO:0000256" key="1">
    <source>
        <dbReference type="SAM" id="MobiDB-lite"/>
    </source>
</evidence>
<evidence type="ECO:0000259" key="2">
    <source>
        <dbReference type="Pfam" id="PF02720"/>
    </source>
</evidence>
<sequence length="641" mass="66398">MFEDEVGAAGGEAVSSASPGLVSEIERLYAHVLADWAAAAEVVPVVVENGSSRFELYLSSRRPDVLTAARETGRPVRGAGAGADALADPGTPAATDAPAGADALADPGAPAPTDAPAGADALADPGAPAPTDAASDPGAPADPHARAGTASSAAHGGAVPWWAAVPTGAAPAPSTAPPAADDPALREALERGLVDREADAVGATVLETLPGGAELAALLAPLVAGELGAATLVEAIAGYERIASWAIARQARLVLELTDRQGTSSKAAEQAAAEIGARLGSTSAVGSAKVNLAASLDSYPEVADALSTGRIDTRKANILATTEPGLSVREHRRVVTGLLKDADRVSGPKLRQRIRAAALSVNPDAGRERRKKEHAARQVTLTPAADGMAWITAFLRADAARTVKVALDSLAEAAVADSDPGQDPRTRDQVRADAFVDLFTAVLDRGVDLAGHPLPTGTPARAGAQITVGAGTLLGLDEQAGYLAGYGPIPAELAREIAQDATWRALFTDRDGHFKDLSTRAYRPGAELSRTIRARDVTCTFPGCTRPSIVCDLDHRIAYNPAIAHLVKQTSACNLHPLCRRHHNLKTTKRWDVIREQDGTVLWIPARTRHRYRHTPDPLAGTPQAVDPWATITGVGSDPPF</sequence>
<evidence type="ECO:0000313" key="3">
    <source>
        <dbReference type="EMBL" id="GAA4287789.1"/>
    </source>
</evidence>
<evidence type="ECO:0000313" key="4">
    <source>
        <dbReference type="Proteomes" id="UP001499841"/>
    </source>
</evidence>
<dbReference type="Proteomes" id="UP001499841">
    <property type="component" value="Unassembled WGS sequence"/>
</dbReference>
<name>A0ABP8EV16_9MICO</name>
<accession>A0ABP8EV16</accession>
<protein>
    <recommendedName>
        <fullName evidence="2">DUF222 domain-containing protein</fullName>
    </recommendedName>
</protein>
<feature type="compositionally biased region" description="Low complexity" evidence="1">
    <location>
        <begin position="82"/>
        <end position="153"/>
    </location>
</feature>
<organism evidence="3 4">
    <name type="scientific">Georgenia daeguensis</name>
    <dbReference type="NCBI Taxonomy" id="908355"/>
    <lineage>
        <taxon>Bacteria</taxon>
        <taxon>Bacillati</taxon>
        <taxon>Actinomycetota</taxon>
        <taxon>Actinomycetes</taxon>
        <taxon>Micrococcales</taxon>
        <taxon>Bogoriellaceae</taxon>
        <taxon>Georgenia</taxon>
    </lineage>
</organism>
<dbReference type="InterPro" id="IPR003870">
    <property type="entry name" value="DUF222"/>
</dbReference>
<dbReference type="RefSeq" id="WP_345040867.1">
    <property type="nucleotide sequence ID" value="NZ_BAABBA010000009.1"/>
</dbReference>
<proteinExistence type="predicted"/>
<gene>
    <name evidence="3" type="ORF">GCM10022262_21480</name>
</gene>
<dbReference type="InterPro" id="IPR003615">
    <property type="entry name" value="HNH_nuc"/>
</dbReference>
<feature type="domain" description="DUF222" evidence="2">
    <location>
        <begin position="243"/>
        <end position="536"/>
    </location>
</feature>
<reference evidence="4" key="1">
    <citation type="journal article" date="2019" name="Int. J. Syst. Evol. Microbiol.">
        <title>The Global Catalogue of Microorganisms (GCM) 10K type strain sequencing project: providing services to taxonomists for standard genome sequencing and annotation.</title>
        <authorList>
            <consortium name="The Broad Institute Genomics Platform"/>
            <consortium name="The Broad Institute Genome Sequencing Center for Infectious Disease"/>
            <person name="Wu L."/>
            <person name="Ma J."/>
        </authorList>
    </citation>
    <scope>NUCLEOTIDE SEQUENCE [LARGE SCALE GENOMIC DNA]</scope>
    <source>
        <strain evidence="4">JCM 17459</strain>
    </source>
</reference>
<dbReference type="Pfam" id="PF02720">
    <property type="entry name" value="DUF222"/>
    <property type="match status" value="1"/>
</dbReference>
<comment type="caution">
    <text evidence="3">The sequence shown here is derived from an EMBL/GenBank/DDBJ whole genome shotgun (WGS) entry which is preliminary data.</text>
</comment>
<feature type="region of interest" description="Disordered" evidence="1">
    <location>
        <begin position="68"/>
        <end position="153"/>
    </location>
</feature>
<keyword evidence="4" id="KW-1185">Reference proteome</keyword>
<dbReference type="EMBL" id="BAABBA010000009">
    <property type="protein sequence ID" value="GAA4287789.1"/>
    <property type="molecule type" value="Genomic_DNA"/>
</dbReference>